<accession>A0A1M7SAQ2</accession>
<evidence type="ECO:0000256" key="1">
    <source>
        <dbReference type="SAM" id="Phobius"/>
    </source>
</evidence>
<organism evidence="2 3">
    <name type="scientific">Fervidobacterium gondwanense DSM 13020</name>
    <dbReference type="NCBI Taxonomy" id="1121883"/>
    <lineage>
        <taxon>Bacteria</taxon>
        <taxon>Thermotogati</taxon>
        <taxon>Thermotogota</taxon>
        <taxon>Thermotogae</taxon>
        <taxon>Thermotogales</taxon>
        <taxon>Fervidobacteriaceae</taxon>
        <taxon>Fervidobacterium</taxon>
    </lineage>
</organism>
<reference evidence="3" key="1">
    <citation type="submission" date="2016-12" db="EMBL/GenBank/DDBJ databases">
        <authorList>
            <person name="Varghese N."/>
            <person name="Submissions S."/>
        </authorList>
    </citation>
    <scope>NUCLEOTIDE SEQUENCE [LARGE SCALE GENOMIC DNA]</scope>
    <source>
        <strain evidence="3">DSM 13020</strain>
    </source>
</reference>
<sequence>MRELSILFRYVGLNLMQQNAQRKSKRKESNTSRSQGSRYIILLLFSTLPMAIFIYLSNYQIYKALSAFPDVAKAFYFLTISMFSLFYVVGFVGTGMYAFSRNEDVEFLLTLPIRRNVITLYYLLVTLSSQAFTLGFFVASALAYGIAVKQNVLAFILQTLLHLIFLSSVSALFAVLFGGVTSKRYLRILNTVMILLLVFIYLVFVSLQDVDFSTLGENQNIVKLLSFANSKYNVLTWSYSENFSIVLAVGILSVGSLFLFWKLAGKVGFENIRKKSKEKKEYFKKSSYSSRMGGVLWKDTKLLVRNEQFIFLILYPAIFSLFMFFTSSSSISALTPYIVIAVLYCAIEAGILTSNEIQYKSVVKAFPIRPKNLILPKLIIPVFINISVFVAITIIASIIRKFSVQSLIYVAISVLLFMLSALIGSYYSIKSPGKAKNQPFSVGATFLIEGITLGLAFGIIFPLNLIIMRAKLEGIKMVLNWLLLTGSGIALAVLFAVYYKKLKNILLSEE</sequence>
<dbReference type="OrthoDB" id="40493at2"/>
<feature type="transmembrane region" description="Helical" evidence="1">
    <location>
        <begin position="337"/>
        <end position="357"/>
    </location>
</feature>
<dbReference type="AlphaFoldDB" id="A0A1M7SAQ2"/>
<dbReference type="RefSeq" id="WP_072758348.1">
    <property type="nucleotide sequence ID" value="NZ_FRDJ01000003.1"/>
</dbReference>
<feature type="transmembrane region" description="Helical" evidence="1">
    <location>
        <begin position="309"/>
        <end position="331"/>
    </location>
</feature>
<dbReference type="EMBL" id="FRDJ01000003">
    <property type="protein sequence ID" value="SHN55566.1"/>
    <property type="molecule type" value="Genomic_DNA"/>
</dbReference>
<keyword evidence="1" id="KW-0472">Membrane</keyword>
<feature type="transmembrane region" description="Helical" evidence="1">
    <location>
        <begin position="74"/>
        <end position="99"/>
    </location>
</feature>
<proteinExistence type="predicted"/>
<dbReference type="InterPro" id="IPR018646">
    <property type="entry name" value="12TM_1"/>
</dbReference>
<feature type="transmembrane region" description="Helical" evidence="1">
    <location>
        <begin position="152"/>
        <end position="176"/>
    </location>
</feature>
<keyword evidence="1" id="KW-0812">Transmembrane</keyword>
<name>A0A1M7SAQ2_FERGO</name>
<feature type="transmembrane region" description="Helical" evidence="1">
    <location>
        <begin position="188"/>
        <end position="207"/>
    </location>
</feature>
<keyword evidence="1" id="KW-1133">Transmembrane helix</keyword>
<feature type="transmembrane region" description="Helical" evidence="1">
    <location>
        <begin position="39"/>
        <end position="62"/>
    </location>
</feature>
<evidence type="ECO:0000313" key="3">
    <source>
        <dbReference type="Proteomes" id="UP000184207"/>
    </source>
</evidence>
<feature type="transmembrane region" description="Helical" evidence="1">
    <location>
        <begin position="441"/>
        <end position="467"/>
    </location>
</feature>
<dbReference type="Pfam" id="PF09847">
    <property type="entry name" value="12TM_1"/>
    <property type="match status" value="1"/>
</dbReference>
<gene>
    <name evidence="2" type="ORF">SAMN02745226_00668</name>
</gene>
<dbReference type="STRING" id="1121883.SAMN02745226_00668"/>
<evidence type="ECO:0000313" key="2">
    <source>
        <dbReference type="EMBL" id="SHN55566.1"/>
    </source>
</evidence>
<feature type="transmembrane region" description="Helical" evidence="1">
    <location>
        <begin position="120"/>
        <end position="146"/>
    </location>
</feature>
<feature type="transmembrane region" description="Helical" evidence="1">
    <location>
        <begin position="243"/>
        <end position="264"/>
    </location>
</feature>
<keyword evidence="3" id="KW-1185">Reference proteome</keyword>
<dbReference type="Proteomes" id="UP000184207">
    <property type="component" value="Unassembled WGS sequence"/>
</dbReference>
<feature type="transmembrane region" description="Helical" evidence="1">
    <location>
        <begin position="479"/>
        <end position="499"/>
    </location>
</feature>
<feature type="transmembrane region" description="Helical" evidence="1">
    <location>
        <begin position="378"/>
        <end position="400"/>
    </location>
</feature>
<feature type="transmembrane region" description="Helical" evidence="1">
    <location>
        <begin position="406"/>
        <end position="429"/>
    </location>
</feature>
<protein>
    <submittedName>
        <fullName evidence="2">ABC-2 type transport system permease protein</fullName>
    </submittedName>
</protein>